<keyword evidence="2" id="KW-0597">Phosphoprotein</keyword>
<dbReference type="AlphaFoldDB" id="A0A2P4UDI3"/>
<dbReference type="InterPro" id="IPR050858">
    <property type="entry name" value="Mal-CoA-ACP_Trans/PKS_FabD"/>
</dbReference>
<keyword evidence="1" id="KW-0596">Phosphopantetheine</keyword>
<feature type="region of interest" description="Disordered" evidence="3">
    <location>
        <begin position="320"/>
        <end position="356"/>
    </location>
</feature>
<keyword evidence="6" id="KW-1185">Reference proteome</keyword>
<evidence type="ECO:0000256" key="1">
    <source>
        <dbReference type="ARBA" id="ARBA00022450"/>
    </source>
</evidence>
<gene>
    <name evidence="5" type="primary">fabD_2</name>
    <name evidence="5" type="ORF">BTM25_53150</name>
</gene>
<dbReference type="PROSITE" id="PS00012">
    <property type="entry name" value="PHOSPHOPANTETHEINE"/>
    <property type="match status" value="1"/>
</dbReference>
<dbReference type="InterPro" id="IPR016035">
    <property type="entry name" value="Acyl_Trfase/lysoPLipase"/>
</dbReference>
<evidence type="ECO:0000256" key="2">
    <source>
        <dbReference type="ARBA" id="ARBA00022553"/>
    </source>
</evidence>
<proteinExistence type="predicted"/>
<dbReference type="PROSITE" id="PS50075">
    <property type="entry name" value="CARRIER"/>
    <property type="match status" value="1"/>
</dbReference>
<accession>A0A2P4UDI3</accession>
<evidence type="ECO:0000259" key="4">
    <source>
        <dbReference type="PROSITE" id="PS50075"/>
    </source>
</evidence>
<dbReference type="GO" id="GO:0005829">
    <property type="term" value="C:cytosol"/>
    <property type="evidence" value="ECO:0007669"/>
    <property type="project" value="TreeGrafter"/>
</dbReference>
<dbReference type="PANTHER" id="PTHR42681:SF6">
    <property type="entry name" value="BLL0263 PROTEIN"/>
    <property type="match status" value="1"/>
</dbReference>
<dbReference type="InterPro" id="IPR009081">
    <property type="entry name" value="PP-bd_ACP"/>
</dbReference>
<sequence length="437" mass="46638">MPRETESTTAGPRVNGHGPPGRAIRRGTAVIFPGQGAYRPGILHELRTASPDSDAVLEEISAALDGGLDKLLGGDGDASAAELAADAPDLLQAAIFAASVGLWAARRRDLPDDAVLLGHSLGEIAAATCAGAFSISDGARVLQARNEALMDLAFRDGGMVALGLDAARASALIHLADDPTLAVACRNAPDQTVVSGSSGALVRVGEIARALAVPAAALPAPFPFHGPRMAPVVARHRELIRDVPQRPLSRNLYSTLHHRHLTDADDVRATLVDQELVTVDFLDAVRTLHAHGVRDFVECGAGEIMSKVVRRSVPSVDCRTWDEPREDRTEPQRPTPAEPTDERAAAPDEPRDPPPEDVLDALRSLYAEVLGYPVEVMEDDSDLEADLGVDSLKQTELLVRAAGRFGLPNTNDLKVSDFPTLAHVAEEVRRRLDRDAR</sequence>
<dbReference type="InterPro" id="IPR006162">
    <property type="entry name" value="Ppantetheine_attach_site"/>
</dbReference>
<keyword evidence="5" id="KW-0012">Acyltransferase</keyword>
<dbReference type="SUPFAM" id="SSF55048">
    <property type="entry name" value="Probable ACP-binding domain of malonyl-CoA ACP transacylase"/>
    <property type="match status" value="1"/>
</dbReference>
<dbReference type="PANTHER" id="PTHR42681">
    <property type="entry name" value="MALONYL-COA-ACYL CARRIER PROTEIN TRANSACYLASE, MITOCHONDRIAL"/>
    <property type="match status" value="1"/>
</dbReference>
<reference evidence="5 6" key="1">
    <citation type="journal article" date="2017" name="Chemistry">
        <title>Isolation, Biosynthesis and Chemical Modifications of Rubterolones A-F: Rare Tropolone Alkaloids from Actinomadura sp. 5-2.</title>
        <authorList>
            <person name="Guo H."/>
            <person name="Benndorf R."/>
            <person name="Leichnitz D."/>
            <person name="Klassen J.L."/>
            <person name="Vollmers J."/>
            <person name="Gorls H."/>
            <person name="Steinacker M."/>
            <person name="Weigel C."/>
            <person name="Dahse H.M."/>
            <person name="Kaster A.K."/>
            <person name="de Beer Z.W."/>
            <person name="Poulsen M."/>
            <person name="Beemelmanns C."/>
        </authorList>
    </citation>
    <scope>NUCLEOTIDE SEQUENCE [LARGE SCALE GENOMIC DNA]</scope>
    <source>
        <strain evidence="5 6">5-2</strain>
    </source>
</reference>
<evidence type="ECO:0000313" key="6">
    <source>
        <dbReference type="Proteomes" id="UP000242367"/>
    </source>
</evidence>
<dbReference type="Gene3D" id="3.30.70.250">
    <property type="entry name" value="Malonyl-CoA ACP transacylase, ACP-binding"/>
    <property type="match status" value="1"/>
</dbReference>
<dbReference type="InterPro" id="IPR014043">
    <property type="entry name" value="Acyl_transferase_dom"/>
</dbReference>
<evidence type="ECO:0000256" key="3">
    <source>
        <dbReference type="SAM" id="MobiDB-lite"/>
    </source>
</evidence>
<name>A0A2P4UDI3_9ACTN</name>
<evidence type="ECO:0000313" key="5">
    <source>
        <dbReference type="EMBL" id="POM23109.1"/>
    </source>
</evidence>
<dbReference type="Gene3D" id="1.10.1200.10">
    <property type="entry name" value="ACP-like"/>
    <property type="match status" value="1"/>
</dbReference>
<dbReference type="Pfam" id="PF00550">
    <property type="entry name" value="PP-binding"/>
    <property type="match status" value="1"/>
</dbReference>
<dbReference type="GO" id="GO:0006633">
    <property type="term" value="P:fatty acid biosynthetic process"/>
    <property type="evidence" value="ECO:0007669"/>
    <property type="project" value="TreeGrafter"/>
</dbReference>
<keyword evidence="5" id="KW-0808">Transferase</keyword>
<dbReference type="EC" id="2.3.1.39" evidence="5"/>
<dbReference type="InterPro" id="IPR036736">
    <property type="entry name" value="ACP-like_sf"/>
</dbReference>
<dbReference type="InterPro" id="IPR001227">
    <property type="entry name" value="Ac_transferase_dom_sf"/>
</dbReference>
<dbReference type="EMBL" id="MTBP01000004">
    <property type="protein sequence ID" value="POM23109.1"/>
    <property type="molecule type" value="Genomic_DNA"/>
</dbReference>
<dbReference type="Gene3D" id="3.40.366.10">
    <property type="entry name" value="Malonyl-Coenzyme A Acyl Carrier Protein, domain 2"/>
    <property type="match status" value="1"/>
</dbReference>
<dbReference type="Pfam" id="PF00698">
    <property type="entry name" value="Acyl_transf_1"/>
    <property type="match status" value="1"/>
</dbReference>
<comment type="caution">
    <text evidence="5">The sequence shown here is derived from an EMBL/GenBank/DDBJ whole genome shotgun (WGS) entry which is preliminary data.</text>
</comment>
<feature type="region of interest" description="Disordered" evidence="3">
    <location>
        <begin position="1"/>
        <end position="24"/>
    </location>
</feature>
<organism evidence="5 6">
    <name type="scientific">Actinomadura rubteroloni</name>
    <dbReference type="NCBI Taxonomy" id="1926885"/>
    <lineage>
        <taxon>Bacteria</taxon>
        <taxon>Bacillati</taxon>
        <taxon>Actinomycetota</taxon>
        <taxon>Actinomycetes</taxon>
        <taxon>Streptosporangiales</taxon>
        <taxon>Thermomonosporaceae</taxon>
        <taxon>Actinomadura</taxon>
    </lineage>
</organism>
<dbReference type="SUPFAM" id="SSF52151">
    <property type="entry name" value="FabD/lysophospholipase-like"/>
    <property type="match status" value="1"/>
</dbReference>
<dbReference type="InterPro" id="IPR016036">
    <property type="entry name" value="Malonyl_transacylase_ACP-bd"/>
</dbReference>
<feature type="domain" description="Carrier" evidence="4">
    <location>
        <begin position="353"/>
        <end position="432"/>
    </location>
</feature>
<feature type="compositionally biased region" description="Basic and acidic residues" evidence="3">
    <location>
        <begin position="320"/>
        <end position="331"/>
    </location>
</feature>
<dbReference type="RefSeq" id="WP_168212253.1">
    <property type="nucleotide sequence ID" value="NZ_MTBP01000004.1"/>
</dbReference>
<feature type="compositionally biased region" description="Basic and acidic residues" evidence="3">
    <location>
        <begin position="340"/>
        <end position="354"/>
    </location>
</feature>
<dbReference type="GO" id="GO:0004314">
    <property type="term" value="F:[acyl-carrier-protein] S-malonyltransferase activity"/>
    <property type="evidence" value="ECO:0007669"/>
    <property type="project" value="UniProtKB-EC"/>
</dbReference>
<dbReference type="Proteomes" id="UP000242367">
    <property type="component" value="Unassembled WGS sequence"/>
</dbReference>
<dbReference type="SUPFAM" id="SSF47336">
    <property type="entry name" value="ACP-like"/>
    <property type="match status" value="1"/>
</dbReference>
<protein>
    <submittedName>
        <fullName evidence="5">Malonyl CoA-acyl carrier protein transacylase</fullName>
        <ecNumber evidence="5">2.3.1.39</ecNumber>
    </submittedName>
</protein>
<dbReference type="SMART" id="SM00827">
    <property type="entry name" value="PKS_AT"/>
    <property type="match status" value="1"/>
</dbReference>